<dbReference type="GO" id="GO:0004383">
    <property type="term" value="F:guanylate cyclase activity"/>
    <property type="evidence" value="ECO:0007669"/>
    <property type="project" value="UniProtKB-EC"/>
</dbReference>
<dbReference type="InterPro" id="IPR001054">
    <property type="entry name" value="A/G_cyclase"/>
</dbReference>
<proteinExistence type="inferred from homology"/>
<dbReference type="PROSITE" id="PS00452">
    <property type="entry name" value="GUANYLATE_CYCLASE_1"/>
    <property type="match status" value="1"/>
</dbReference>
<keyword evidence="18" id="KW-1185">Reference proteome</keyword>
<dbReference type="InterPro" id="IPR011644">
    <property type="entry name" value="Heme_NO-bd"/>
</dbReference>
<evidence type="ECO:0000256" key="15">
    <source>
        <dbReference type="SAM" id="MobiDB-lite"/>
    </source>
</evidence>
<evidence type="ECO:0000256" key="14">
    <source>
        <dbReference type="RuleBase" id="RU000405"/>
    </source>
</evidence>
<evidence type="ECO:0000256" key="6">
    <source>
        <dbReference type="ARBA" id="ARBA00022617"/>
    </source>
</evidence>
<keyword evidence="5" id="KW-0963">Cytoplasm</keyword>
<dbReference type="SMART" id="SM00044">
    <property type="entry name" value="CYCc"/>
    <property type="match status" value="1"/>
</dbReference>
<keyword evidence="6" id="KW-0479">Metal-binding</keyword>
<evidence type="ECO:0000259" key="16">
    <source>
        <dbReference type="PROSITE" id="PS50125"/>
    </source>
</evidence>
<dbReference type="FunFam" id="3.90.1520.10:FF:000005">
    <property type="entry name" value="Soluble guanylate cyclase gcy-36"/>
    <property type="match status" value="1"/>
</dbReference>
<keyword evidence="9" id="KW-0408">Iron</keyword>
<dbReference type="InterPro" id="IPR018297">
    <property type="entry name" value="A/G_cyclase_CS"/>
</dbReference>
<dbReference type="GO" id="GO:0019934">
    <property type="term" value="P:cGMP-mediated signaling"/>
    <property type="evidence" value="ECO:0007669"/>
    <property type="project" value="TreeGrafter"/>
</dbReference>
<sequence length="691" mass="78101">QFGWIHESFRQLVNRKYGREVWLKILELSRFEEGTESEISHYYNDDETLRLVNAMANVIGIPIEEVWEAYGGFLIQFTMETGWDELLRAMAIDLEGFLDSLDSLHYFIDHVVYQTKLRGPSFRCEPQQDGTLLLHYYSKRSGLYPIVKGVVREVARRIYDTEVIMKVQERKQEHLDAFVTEHVVFVIIQVKTSSSSAAKAITSKVSETPLLAMTSGVGLFDISSEDFCLAYPYHICFDKDLLIEHIGTHIRRQYPQCQRQETRVSDIFELIHPEMPLSYESILAFKNSLFVFKMKGSGDVVHDGSNAEGKPVHVKGSMTLVDGGKYLLYLCSVNVTTVRELIERKLHISDMQRHDGTRDLIMLNQSRMSQVELNRTLEETMKSMKKMAAELEIEKQKTDTLLCELMPPSVAESLRQGKVADACEFADCTLLFTDIVTFTNICAECTPYDVVTLLNDLYLRFDRLVGLHDVYKVETIGDAYMIVGGVPDPCDNHAERVLNVSIGMLMESKLVHSPITHKPIKMRIGVHCGPVVAGVVGMKMPRYCLFGDSVNVANKMEACGVPCKIHVSEPAKKNGSATNTSFVFSTRGMTEIKGKGQMFTYFLDRNDRRSVWELCARPRSSEQTIDGYMELHDLTIYGEHPEETPKGSIKGSKKNGKERNGHSAANGVAEDGIQENGDSEDHHVHSKTCTI</sequence>
<protein>
    <recommendedName>
        <fullName evidence="4">guanylate cyclase</fullName>
        <ecNumber evidence="4">4.6.1.2</ecNumber>
    </recommendedName>
</protein>
<dbReference type="PROSITE" id="PS50125">
    <property type="entry name" value="GUANYLATE_CYCLASE_2"/>
    <property type="match status" value="1"/>
</dbReference>
<dbReference type="InterPro" id="IPR042463">
    <property type="entry name" value="HNOB_dom_associated_sf"/>
</dbReference>
<name>A0AAN4YYM1_9BILA</name>
<evidence type="ECO:0000256" key="10">
    <source>
        <dbReference type="ARBA" id="ARBA00023054"/>
    </source>
</evidence>
<dbReference type="Proteomes" id="UP001328107">
    <property type="component" value="Unassembled WGS sequence"/>
</dbReference>
<dbReference type="PANTHER" id="PTHR45655:SF13">
    <property type="entry name" value="SOLUBLE GUANYLATE CYCLASE GCY-32-RELATED"/>
    <property type="match status" value="1"/>
</dbReference>
<evidence type="ECO:0000313" key="18">
    <source>
        <dbReference type="Proteomes" id="UP001328107"/>
    </source>
</evidence>
<feature type="non-terminal residue" evidence="17">
    <location>
        <position position="691"/>
    </location>
</feature>
<keyword evidence="6" id="KW-0349">Heme</keyword>
<evidence type="ECO:0000256" key="1">
    <source>
        <dbReference type="ARBA" id="ARBA00001436"/>
    </source>
</evidence>
<feature type="non-terminal residue" evidence="17">
    <location>
        <position position="1"/>
    </location>
</feature>
<evidence type="ECO:0000256" key="3">
    <source>
        <dbReference type="ARBA" id="ARBA00004496"/>
    </source>
</evidence>
<dbReference type="Gene3D" id="3.30.450.260">
    <property type="entry name" value="Haem NO binding associated domain"/>
    <property type="match status" value="1"/>
</dbReference>
<keyword evidence="13" id="KW-0141">cGMP biosynthesis</keyword>
<dbReference type="SUPFAM" id="SSF55073">
    <property type="entry name" value="Nucleotide cyclase"/>
    <property type="match status" value="1"/>
</dbReference>
<dbReference type="CDD" id="cd07302">
    <property type="entry name" value="CHD"/>
    <property type="match status" value="1"/>
</dbReference>
<dbReference type="PANTHER" id="PTHR45655">
    <property type="entry name" value="GUANYLATE CYCLASE SOLUBLE SUBUNIT BETA-2"/>
    <property type="match status" value="1"/>
</dbReference>
<dbReference type="EC" id="4.6.1.2" evidence="4"/>
<evidence type="ECO:0000256" key="2">
    <source>
        <dbReference type="ARBA" id="ARBA00001971"/>
    </source>
</evidence>
<dbReference type="GO" id="GO:0008074">
    <property type="term" value="C:guanylate cyclase complex, soluble"/>
    <property type="evidence" value="ECO:0007669"/>
    <property type="project" value="TreeGrafter"/>
</dbReference>
<dbReference type="FunFam" id="3.30.70.1230:FF:000007">
    <property type="entry name" value="Guanylate cyclase soluble subunit alpha-3"/>
    <property type="match status" value="1"/>
</dbReference>
<organism evidence="17 18">
    <name type="scientific">Pristionchus mayeri</name>
    <dbReference type="NCBI Taxonomy" id="1317129"/>
    <lineage>
        <taxon>Eukaryota</taxon>
        <taxon>Metazoa</taxon>
        <taxon>Ecdysozoa</taxon>
        <taxon>Nematoda</taxon>
        <taxon>Chromadorea</taxon>
        <taxon>Rhabditida</taxon>
        <taxon>Rhabditina</taxon>
        <taxon>Diplogasteromorpha</taxon>
        <taxon>Diplogasteroidea</taxon>
        <taxon>Neodiplogasteridae</taxon>
        <taxon>Pristionchus</taxon>
    </lineage>
</organism>
<feature type="region of interest" description="Disordered" evidence="15">
    <location>
        <begin position="637"/>
        <end position="691"/>
    </location>
</feature>
<dbReference type="Gene3D" id="3.30.70.1230">
    <property type="entry name" value="Nucleotide cyclase"/>
    <property type="match status" value="1"/>
</dbReference>
<evidence type="ECO:0000256" key="7">
    <source>
        <dbReference type="ARBA" id="ARBA00022741"/>
    </source>
</evidence>
<keyword evidence="10" id="KW-0175">Coiled coil</keyword>
<keyword evidence="12 14" id="KW-0456">Lyase</keyword>
<evidence type="ECO:0000256" key="4">
    <source>
        <dbReference type="ARBA" id="ARBA00012202"/>
    </source>
</evidence>
<gene>
    <name evidence="17" type="ORF">PMAYCL1PPCAC_00404</name>
</gene>
<dbReference type="GO" id="GO:0070482">
    <property type="term" value="P:response to oxygen levels"/>
    <property type="evidence" value="ECO:0007669"/>
    <property type="project" value="TreeGrafter"/>
</dbReference>
<dbReference type="Pfam" id="PF07701">
    <property type="entry name" value="HNOBA"/>
    <property type="match status" value="1"/>
</dbReference>
<dbReference type="InterPro" id="IPR024096">
    <property type="entry name" value="NO_sig/Golgi_transp_ligand-bd"/>
</dbReference>
<keyword evidence="7" id="KW-0547">Nucleotide-binding</keyword>
<accession>A0AAN4YYM1</accession>
<dbReference type="AlphaFoldDB" id="A0AAN4YYM1"/>
<dbReference type="InterPro" id="IPR029787">
    <property type="entry name" value="Nucleotide_cyclase"/>
</dbReference>
<comment type="cofactor">
    <cofactor evidence="2">
        <name>heme</name>
        <dbReference type="ChEBI" id="CHEBI:30413"/>
    </cofactor>
</comment>
<dbReference type="Pfam" id="PF07700">
    <property type="entry name" value="HNOB"/>
    <property type="match status" value="1"/>
</dbReference>
<evidence type="ECO:0000256" key="12">
    <source>
        <dbReference type="ARBA" id="ARBA00023239"/>
    </source>
</evidence>
<dbReference type="FunFam" id="3.30.450.260:FF:000002">
    <property type="entry name" value="guanylate cyclase soluble subunit alpha-2"/>
    <property type="match status" value="1"/>
</dbReference>
<comment type="similarity">
    <text evidence="14">Belongs to the adenylyl cyclase class-4/guanylyl cyclase family.</text>
</comment>
<keyword evidence="8" id="KW-0460">Magnesium</keyword>
<dbReference type="Pfam" id="PF00211">
    <property type="entry name" value="Guanylate_cyc"/>
    <property type="match status" value="1"/>
</dbReference>
<dbReference type="EMBL" id="BTRK01000001">
    <property type="protein sequence ID" value="GMR30209.1"/>
    <property type="molecule type" value="Genomic_DNA"/>
</dbReference>
<dbReference type="Gene3D" id="3.90.1520.10">
    <property type="entry name" value="H-NOX domain"/>
    <property type="match status" value="1"/>
</dbReference>
<evidence type="ECO:0000256" key="5">
    <source>
        <dbReference type="ARBA" id="ARBA00022490"/>
    </source>
</evidence>
<dbReference type="InterPro" id="IPR038158">
    <property type="entry name" value="H-NOX_domain_sf"/>
</dbReference>
<dbReference type="SUPFAM" id="SSF111126">
    <property type="entry name" value="Ligand-binding domain in the NO signalling and Golgi transport"/>
    <property type="match status" value="1"/>
</dbReference>
<dbReference type="GO" id="GO:0020037">
    <property type="term" value="F:heme binding"/>
    <property type="evidence" value="ECO:0007669"/>
    <property type="project" value="InterPro"/>
</dbReference>
<evidence type="ECO:0000256" key="11">
    <source>
        <dbReference type="ARBA" id="ARBA00023134"/>
    </source>
</evidence>
<reference evidence="18" key="1">
    <citation type="submission" date="2022-10" db="EMBL/GenBank/DDBJ databases">
        <title>Genome assembly of Pristionchus species.</title>
        <authorList>
            <person name="Yoshida K."/>
            <person name="Sommer R.J."/>
        </authorList>
    </citation>
    <scope>NUCLEOTIDE SEQUENCE [LARGE SCALE GENOMIC DNA]</scope>
    <source>
        <strain evidence="18">RS5460</strain>
    </source>
</reference>
<evidence type="ECO:0000256" key="13">
    <source>
        <dbReference type="ARBA" id="ARBA00023293"/>
    </source>
</evidence>
<evidence type="ECO:0000313" key="17">
    <source>
        <dbReference type="EMBL" id="GMR30209.1"/>
    </source>
</evidence>
<feature type="domain" description="Guanylate cyclase" evidence="16">
    <location>
        <begin position="429"/>
        <end position="557"/>
    </location>
</feature>
<evidence type="ECO:0000256" key="8">
    <source>
        <dbReference type="ARBA" id="ARBA00022842"/>
    </source>
</evidence>
<comment type="subcellular location">
    <subcellularLocation>
        <location evidence="3">Cytoplasm</location>
    </subcellularLocation>
</comment>
<dbReference type="GO" id="GO:0005525">
    <property type="term" value="F:GTP binding"/>
    <property type="evidence" value="ECO:0007669"/>
    <property type="project" value="UniProtKB-KW"/>
</dbReference>
<keyword evidence="11" id="KW-0342">GTP-binding</keyword>
<evidence type="ECO:0000256" key="9">
    <source>
        <dbReference type="ARBA" id="ARBA00023004"/>
    </source>
</evidence>
<dbReference type="InterPro" id="IPR011645">
    <property type="entry name" value="HNOB_dom_associated"/>
</dbReference>
<comment type="caution">
    <text evidence="17">The sequence shown here is derived from an EMBL/GenBank/DDBJ whole genome shotgun (WGS) entry which is preliminary data.</text>
</comment>
<comment type="catalytic activity">
    <reaction evidence="1">
        <text>GTP = 3',5'-cyclic GMP + diphosphate</text>
        <dbReference type="Rhea" id="RHEA:13665"/>
        <dbReference type="ChEBI" id="CHEBI:33019"/>
        <dbReference type="ChEBI" id="CHEBI:37565"/>
        <dbReference type="ChEBI" id="CHEBI:57746"/>
        <dbReference type="EC" id="4.6.1.2"/>
    </reaction>
</comment>
<dbReference type="Gene3D" id="6.10.250.780">
    <property type="match status" value="1"/>
</dbReference>